<comment type="caution">
    <text evidence="1">The sequence shown here is derived from an EMBL/GenBank/DDBJ whole genome shotgun (WGS) entry which is preliminary data.</text>
</comment>
<reference evidence="1 2" key="1">
    <citation type="submission" date="2019-09" db="EMBL/GenBank/DDBJ databases">
        <title>Genome Sequences of Streptomyces kaniharaensis ATCC 21070.</title>
        <authorList>
            <person name="Zhu W."/>
            <person name="De Crecy-Lagard V."/>
            <person name="Richards N.G."/>
        </authorList>
    </citation>
    <scope>NUCLEOTIDE SEQUENCE [LARGE SCALE GENOMIC DNA]</scope>
    <source>
        <strain evidence="1 2">SF-557</strain>
    </source>
</reference>
<protein>
    <submittedName>
        <fullName evidence="1">Uncharacterized protein</fullName>
    </submittedName>
</protein>
<dbReference type="AlphaFoldDB" id="A0A6N7L260"/>
<dbReference type="RefSeq" id="WP_153468367.1">
    <property type="nucleotide sequence ID" value="NZ_WBOF01000003.1"/>
</dbReference>
<name>A0A6N7L260_9ACTN</name>
<evidence type="ECO:0000313" key="2">
    <source>
        <dbReference type="Proteomes" id="UP000450000"/>
    </source>
</evidence>
<sequence>MRSLNRRYAVTLPGPIGGHAPLSVVVVHATDAVGPGGGLVWENVDGDLRVEIFGEVANVLTAPAGGSRHPCLQAVPLP</sequence>
<dbReference type="Proteomes" id="UP000450000">
    <property type="component" value="Unassembled WGS sequence"/>
</dbReference>
<keyword evidence="2" id="KW-1185">Reference proteome</keyword>
<accession>A0A6N7L260</accession>
<proteinExistence type="predicted"/>
<evidence type="ECO:0000313" key="1">
    <source>
        <dbReference type="EMBL" id="MQS16807.1"/>
    </source>
</evidence>
<dbReference type="OrthoDB" id="3873003at2"/>
<dbReference type="Pfam" id="PF19813">
    <property type="entry name" value="DUF6296"/>
    <property type="match status" value="1"/>
</dbReference>
<dbReference type="EMBL" id="WBOF01000003">
    <property type="protein sequence ID" value="MQS16807.1"/>
    <property type="molecule type" value="Genomic_DNA"/>
</dbReference>
<organism evidence="1 2">
    <name type="scientific">Streptomyces kaniharaensis</name>
    <dbReference type="NCBI Taxonomy" id="212423"/>
    <lineage>
        <taxon>Bacteria</taxon>
        <taxon>Bacillati</taxon>
        <taxon>Actinomycetota</taxon>
        <taxon>Actinomycetes</taxon>
        <taxon>Kitasatosporales</taxon>
        <taxon>Streptomycetaceae</taxon>
        <taxon>Streptomyces</taxon>
    </lineage>
</organism>
<dbReference type="InterPro" id="IPR046263">
    <property type="entry name" value="DUF6296"/>
</dbReference>
<gene>
    <name evidence="1" type="ORF">F7Q99_32625</name>
</gene>